<gene>
    <name evidence="2" type="ORF">SNE34_09855</name>
</gene>
<feature type="signal peptide" evidence="1">
    <location>
        <begin position="1"/>
        <end position="19"/>
    </location>
</feature>
<keyword evidence="3" id="KW-1185">Reference proteome</keyword>
<evidence type="ECO:0000313" key="3">
    <source>
        <dbReference type="Proteomes" id="UP001355056"/>
    </source>
</evidence>
<dbReference type="EMBL" id="JAXGFP010000004">
    <property type="protein sequence ID" value="MEG3184314.1"/>
    <property type="molecule type" value="Genomic_DNA"/>
</dbReference>
<organism evidence="2 3">
    <name type="scientific">Novilysobacter erysipheiresistens</name>
    <dbReference type="NCBI Taxonomy" id="1749332"/>
    <lineage>
        <taxon>Bacteria</taxon>
        <taxon>Pseudomonadati</taxon>
        <taxon>Pseudomonadota</taxon>
        <taxon>Gammaproteobacteria</taxon>
        <taxon>Lysobacterales</taxon>
        <taxon>Lysobacteraceae</taxon>
        <taxon>Novilysobacter</taxon>
    </lineage>
</organism>
<evidence type="ECO:0000313" key="2">
    <source>
        <dbReference type="EMBL" id="MEG3184314.1"/>
    </source>
</evidence>
<name>A0ABU7YZK6_9GAMM</name>
<dbReference type="PROSITE" id="PS51257">
    <property type="entry name" value="PROKAR_LIPOPROTEIN"/>
    <property type="match status" value="1"/>
</dbReference>
<evidence type="ECO:0000256" key="1">
    <source>
        <dbReference type="SAM" id="SignalP"/>
    </source>
</evidence>
<keyword evidence="1" id="KW-0732">Signal</keyword>
<dbReference type="RefSeq" id="WP_332616811.1">
    <property type="nucleotide sequence ID" value="NZ_JAXGFP010000004.1"/>
</dbReference>
<accession>A0ABU7YZK6</accession>
<reference evidence="2 3" key="1">
    <citation type="journal article" date="2016" name="Int. J. Syst. Evol. Microbiol.">
        <title>Lysobacter erysipheiresistens sp. nov., an antagonist of powdery mildew, isolated from tobacco-cultivated soil.</title>
        <authorList>
            <person name="Xie B."/>
            <person name="Li T."/>
            <person name="Lin X."/>
            <person name="Wang C.J."/>
            <person name="Chen Y.J."/>
            <person name="Liu W.J."/>
            <person name="Zhao Z.W."/>
        </authorList>
    </citation>
    <scope>NUCLEOTIDE SEQUENCE [LARGE SCALE GENOMIC DNA]</scope>
    <source>
        <strain evidence="2 3">RS-LYSO-3</strain>
    </source>
</reference>
<feature type="chain" id="PRO_5046866995" description="Copper resistance protein" evidence="1">
    <location>
        <begin position="20"/>
        <end position="118"/>
    </location>
</feature>
<dbReference type="Proteomes" id="UP001355056">
    <property type="component" value="Unassembled WGS sequence"/>
</dbReference>
<comment type="caution">
    <text evidence="2">The sequence shown here is derived from an EMBL/GenBank/DDBJ whole genome shotgun (WGS) entry which is preliminary data.</text>
</comment>
<sequence>MRIALLVVLCLLFQQIAVAAYACTLPEMPPDPVAMTEDCSSMEMDVVQEAPALCAKHCSPDHAVTADLAAPHVPPLALPPLLFEPVLASPHARIAFATYGPIDHSGPPPRLRYCSLLI</sequence>
<proteinExistence type="predicted"/>
<protein>
    <recommendedName>
        <fullName evidence="4">Copper resistance protein</fullName>
    </recommendedName>
</protein>
<evidence type="ECO:0008006" key="4">
    <source>
        <dbReference type="Google" id="ProtNLM"/>
    </source>
</evidence>